<dbReference type="Proteomes" id="UP001231189">
    <property type="component" value="Unassembled WGS sequence"/>
</dbReference>
<gene>
    <name evidence="7" type="ORF">QYE76_065862</name>
</gene>
<keyword evidence="3" id="KW-0808">Transferase</keyword>
<evidence type="ECO:0000313" key="8">
    <source>
        <dbReference type="Proteomes" id="UP001231189"/>
    </source>
</evidence>
<dbReference type="InterPro" id="IPR000092">
    <property type="entry name" value="Polyprenyl_synt"/>
</dbReference>
<accession>A0AAD8SBP1</accession>
<reference evidence="7" key="1">
    <citation type="submission" date="2023-07" db="EMBL/GenBank/DDBJ databases">
        <title>A chromosome-level genome assembly of Lolium multiflorum.</title>
        <authorList>
            <person name="Chen Y."/>
            <person name="Copetti D."/>
            <person name="Kolliker R."/>
            <person name="Studer B."/>
        </authorList>
    </citation>
    <scope>NUCLEOTIDE SEQUENCE</scope>
    <source>
        <strain evidence="7">02402/16</strain>
        <tissue evidence="7">Leaf</tissue>
    </source>
</reference>
<organism evidence="7 8">
    <name type="scientific">Lolium multiflorum</name>
    <name type="common">Italian ryegrass</name>
    <name type="synonym">Lolium perenne subsp. multiflorum</name>
    <dbReference type="NCBI Taxonomy" id="4521"/>
    <lineage>
        <taxon>Eukaryota</taxon>
        <taxon>Viridiplantae</taxon>
        <taxon>Streptophyta</taxon>
        <taxon>Embryophyta</taxon>
        <taxon>Tracheophyta</taxon>
        <taxon>Spermatophyta</taxon>
        <taxon>Magnoliopsida</taxon>
        <taxon>Liliopsida</taxon>
        <taxon>Poales</taxon>
        <taxon>Poaceae</taxon>
        <taxon>BOP clade</taxon>
        <taxon>Pooideae</taxon>
        <taxon>Poodae</taxon>
        <taxon>Poeae</taxon>
        <taxon>Poeae Chloroplast Group 2 (Poeae type)</taxon>
        <taxon>Loliodinae</taxon>
        <taxon>Loliinae</taxon>
        <taxon>Lolium</taxon>
    </lineage>
</organism>
<keyword evidence="4" id="KW-0479">Metal-binding</keyword>
<comment type="caution">
    <text evidence="7">The sequence shown here is derived from an EMBL/GenBank/DDBJ whole genome shotgun (WGS) entry which is preliminary data.</text>
</comment>
<evidence type="ECO:0000256" key="4">
    <source>
        <dbReference type="ARBA" id="ARBA00022723"/>
    </source>
</evidence>
<comment type="cofactor">
    <cofactor evidence="1">
        <name>Mg(2+)</name>
        <dbReference type="ChEBI" id="CHEBI:18420"/>
    </cofactor>
</comment>
<keyword evidence="5" id="KW-0460">Magnesium</keyword>
<evidence type="ECO:0000256" key="6">
    <source>
        <dbReference type="ARBA" id="ARBA00023229"/>
    </source>
</evidence>
<protein>
    <recommendedName>
        <fullName evidence="9">Geranylgeranyl diphosphate synthase</fullName>
    </recommendedName>
</protein>
<dbReference type="Gene3D" id="1.10.600.10">
    <property type="entry name" value="Farnesyl Diphosphate Synthase"/>
    <property type="match status" value="1"/>
</dbReference>
<evidence type="ECO:0000313" key="7">
    <source>
        <dbReference type="EMBL" id="KAK1648057.1"/>
    </source>
</evidence>
<evidence type="ECO:0000256" key="3">
    <source>
        <dbReference type="ARBA" id="ARBA00022679"/>
    </source>
</evidence>
<keyword evidence="6" id="KW-0414">Isoprene biosynthesis</keyword>
<comment type="similarity">
    <text evidence="2">Belongs to the FPP/GGPP synthase family.</text>
</comment>
<sequence length="158" mass="16558">MRYSALAGEKLVGHVNATYGGGCMHTDAFANRGSSARPCATSPLPAGSSSALSSPFPRASSIVGGSAAVVTPVACAMEMVHTMSLIHDDMPCMDEDALRHGRPIEQVAFGEYTALLSGNLALSSRSACCHSWPSSGTLWVPEAWPPDRSPTRRPRACP</sequence>
<dbReference type="CDD" id="cd00867">
    <property type="entry name" value="Trans_IPPS"/>
    <property type="match status" value="1"/>
</dbReference>
<dbReference type="SUPFAM" id="SSF48576">
    <property type="entry name" value="Terpenoid synthases"/>
    <property type="match status" value="1"/>
</dbReference>
<evidence type="ECO:0000256" key="5">
    <source>
        <dbReference type="ARBA" id="ARBA00022842"/>
    </source>
</evidence>
<keyword evidence="8" id="KW-1185">Reference proteome</keyword>
<dbReference type="PANTHER" id="PTHR43281:SF1">
    <property type="entry name" value="FARNESYL DIPHOSPHATE SYNTHASE"/>
    <property type="match status" value="1"/>
</dbReference>
<dbReference type="GO" id="GO:0008299">
    <property type="term" value="P:isoprenoid biosynthetic process"/>
    <property type="evidence" value="ECO:0007669"/>
    <property type="project" value="UniProtKB-KW"/>
</dbReference>
<dbReference type="Pfam" id="PF00348">
    <property type="entry name" value="polyprenyl_synt"/>
    <property type="match status" value="1"/>
</dbReference>
<dbReference type="EMBL" id="JAUUTY010000004">
    <property type="protein sequence ID" value="KAK1648057.1"/>
    <property type="molecule type" value="Genomic_DNA"/>
</dbReference>
<dbReference type="AlphaFoldDB" id="A0AAD8SBP1"/>
<evidence type="ECO:0008006" key="9">
    <source>
        <dbReference type="Google" id="ProtNLM"/>
    </source>
</evidence>
<evidence type="ECO:0000256" key="1">
    <source>
        <dbReference type="ARBA" id="ARBA00001946"/>
    </source>
</evidence>
<name>A0AAD8SBP1_LOLMU</name>
<dbReference type="GO" id="GO:0004659">
    <property type="term" value="F:prenyltransferase activity"/>
    <property type="evidence" value="ECO:0007669"/>
    <property type="project" value="InterPro"/>
</dbReference>
<dbReference type="InterPro" id="IPR008949">
    <property type="entry name" value="Isoprenoid_synthase_dom_sf"/>
</dbReference>
<dbReference type="PANTHER" id="PTHR43281">
    <property type="entry name" value="FARNESYL DIPHOSPHATE SYNTHASE"/>
    <property type="match status" value="1"/>
</dbReference>
<proteinExistence type="inferred from homology"/>
<dbReference type="GO" id="GO:0046872">
    <property type="term" value="F:metal ion binding"/>
    <property type="evidence" value="ECO:0007669"/>
    <property type="project" value="UniProtKB-KW"/>
</dbReference>
<evidence type="ECO:0000256" key="2">
    <source>
        <dbReference type="ARBA" id="ARBA00006706"/>
    </source>
</evidence>